<evidence type="ECO:0000259" key="1">
    <source>
        <dbReference type="Pfam" id="PF00248"/>
    </source>
</evidence>
<dbReference type="InterPro" id="IPR050523">
    <property type="entry name" value="AKR_Detox_Biosynth"/>
</dbReference>
<dbReference type="AlphaFoldDB" id="A0A1H3I0L6"/>
<evidence type="ECO:0000313" key="3">
    <source>
        <dbReference type="Proteomes" id="UP000199286"/>
    </source>
</evidence>
<proteinExistence type="predicted"/>
<dbReference type="GO" id="GO:0005829">
    <property type="term" value="C:cytosol"/>
    <property type="evidence" value="ECO:0007669"/>
    <property type="project" value="TreeGrafter"/>
</dbReference>
<dbReference type="Proteomes" id="UP000199286">
    <property type="component" value="Unassembled WGS sequence"/>
</dbReference>
<dbReference type="InterPro" id="IPR036812">
    <property type="entry name" value="NAD(P)_OxRdtase_dom_sf"/>
</dbReference>
<dbReference type="GO" id="GO:0016491">
    <property type="term" value="F:oxidoreductase activity"/>
    <property type="evidence" value="ECO:0007669"/>
    <property type="project" value="InterPro"/>
</dbReference>
<protein>
    <submittedName>
        <fullName evidence="2">Predicted oxidoreductase</fullName>
    </submittedName>
</protein>
<dbReference type="InterPro" id="IPR023210">
    <property type="entry name" value="NADP_OxRdtase_dom"/>
</dbReference>
<dbReference type="PANTHER" id="PTHR43364:SF1">
    <property type="entry name" value="OXIDOREDUCTASE YDHF"/>
    <property type="match status" value="1"/>
</dbReference>
<dbReference type="InterPro" id="IPR020471">
    <property type="entry name" value="AKR"/>
</dbReference>
<dbReference type="PRINTS" id="PR00069">
    <property type="entry name" value="ALDKETRDTASE"/>
</dbReference>
<reference evidence="2 3" key="1">
    <citation type="submission" date="2016-10" db="EMBL/GenBank/DDBJ databases">
        <authorList>
            <person name="de Groot N.N."/>
        </authorList>
    </citation>
    <scope>NUCLEOTIDE SEQUENCE [LARGE SCALE GENOMIC DNA]</scope>
    <source>
        <strain evidence="2 3">DSM 26880</strain>
    </source>
</reference>
<dbReference type="SUPFAM" id="SSF51430">
    <property type="entry name" value="NAD(P)-linked oxidoreductase"/>
    <property type="match status" value="1"/>
</dbReference>
<dbReference type="Pfam" id="PF00248">
    <property type="entry name" value="Aldo_ket_red"/>
    <property type="match status" value="1"/>
</dbReference>
<dbReference type="Gene3D" id="3.20.20.100">
    <property type="entry name" value="NADP-dependent oxidoreductase domain"/>
    <property type="match status" value="1"/>
</dbReference>
<dbReference type="RefSeq" id="WP_089881643.1">
    <property type="nucleotide sequence ID" value="NZ_FNPF01000004.1"/>
</dbReference>
<dbReference type="EMBL" id="FNPF01000004">
    <property type="protein sequence ID" value="SDY21162.1"/>
    <property type="molecule type" value="Genomic_DNA"/>
</dbReference>
<evidence type="ECO:0000313" key="2">
    <source>
        <dbReference type="EMBL" id="SDY21162.1"/>
    </source>
</evidence>
<sequence>MERISLTDDVELSLLVYGMWRLGNDADTSPDRVRDKIAACLDQGITTMDQADIYGGYEAEEVLGRALTPEIRNRIEIVTKCDIVAPAGRHAGALVKHYDTSRAHIEASVDASLRLMGIEHIDLLLVHRPDPFMDHFETGETLDNLVKGGKVRAVGASNFRRWDWELLQSGMKTPLVTNQIEISLLHHAPFTNGDVAFHQKNGEPLMAWSPLGGGTLFQQANAGLRRKLAEVGARHGVDEAAVAVAWLLAHPARILPVLGTNNLERIRAIGDAVKVDLGRETWFDLYTEALGHEVA</sequence>
<keyword evidence="3" id="KW-1185">Reference proteome</keyword>
<name>A0A1H3I0L6_9RHOB</name>
<gene>
    <name evidence="2" type="ORF">SAMN05444340_104279</name>
</gene>
<feature type="domain" description="NADP-dependent oxidoreductase" evidence="1">
    <location>
        <begin position="15"/>
        <end position="280"/>
    </location>
</feature>
<dbReference type="PANTHER" id="PTHR43364">
    <property type="entry name" value="NADH-SPECIFIC METHYLGLYOXAL REDUCTASE-RELATED"/>
    <property type="match status" value="1"/>
</dbReference>
<dbReference type="OrthoDB" id="9768793at2"/>
<dbReference type="STRING" id="321339.SAMN05444340_104279"/>
<accession>A0A1H3I0L6</accession>
<organism evidence="2 3">
    <name type="scientific">Citreimonas salinaria</name>
    <dbReference type="NCBI Taxonomy" id="321339"/>
    <lineage>
        <taxon>Bacteria</taxon>
        <taxon>Pseudomonadati</taxon>
        <taxon>Pseudomonadota</taxon>
        <taxon>Alphaproteobacteria</taxon>
        <taxon>Rhodobacterales</taxon>
        <taxon>Roseobacteraceae</taxon>
        <taxon>Citreimonas</taxon>
    </lineage>
</organism>